<proteinExistence type="predicted"/>
<evidence type="ECO:0000256" key="1">
    <source>
        <dbReference type="SAM" id="Coils"/>
    </source>
</evidence>
<dbReference type="RefSeq" id="WP_184828805.1">
    <property type="nucleotide sequence ID" value="NZ_JACHMM010000001.1"/>
</dbReference>
<feature type="transmembrane region" description="Helical" evidence="2">
    <location>
        <begin position="6"/>
        <end position="24"/>
    </location>
</feature>
<keyword evidence="2" id="KW-0472">Membrane</keyword>
<keyword evidence="4" id="KW-1185">Reference proteome</keyword>
<protein>
    <submittedName>
        <fullName evidence="3">Uncharacterized protein</fullName>
    </submittedName>
</protein>
<accession>A0A7W9LPU6</accession>
<organism evidence="3 4">
    <name type="scientific">Jiangella mangrovi</name>
    <dbReference type="NCBI Taxonomy" id="1524084"/>
    <lineage>
        <taxon>Bacteria</taxon>
        <taxon>Bacillati</taxon>
        <taxon>Actinomycetota</taxon>
        <taxon>Actinomycetes</taxon>
        <taxon>Jiangellales</taxon>
        <taxon>Jiangellaceae</taxon>
        <taxon>Jiangella</taxon>
    </lineage>
</organism>
<comment type="caution">
    <text evidence="3">The sequence shown here is derived from an EMBL/GenBank/DDBJ whole genome shotgun (WGS) entry which is preliminary data.</text>
</comment>
<keyword evidence="2" id="KW-0812">Transmembrane</keyword>
<gene>
    <name evidence="3" type="ORF">HD601_006345</name>
</gene>
<dbReference type="AlphaFoldDB" id="A0A7W9LPU6"/>
<keyword evidence="2" id="KW-1133">Transmembrane helix</keyword>
<evidence type="ECO:0000313" key="3">
    <source>
        <dbReference type="EMBL" id="MBB5791770.1"/>
    </source>
</evidence>
<keyword evidence="1" id="KW-0175">Coiled coil</keyword>
<dbReference type="EMBL" id="JACHMM010000001">
    <property type="protein sequence ID" value="MBB5791770.1"/>
    <property type="molecule type" value="Genomic_DNA"/>
</dbReference>
<reference evidence="3 4" key="1">
    <citation type="submission" date="2020-08" db="EMBL/GenBank/DDBJ databases">
        <title>Sequencing the genomes of 1000 actinobacteria strains.</title>
        <authorList>
            <person name="Klenk H.-P."/>
        </authorList>
    </citation>
    <scope>NUCLEOTIDE SEQUENCE [LARGE SCALE GENOMIC DNA]</scope>
    <source>
        <strain evidence="3 4">DSM 102122</strain>
    </source>
</reference>
<dbReference type="Proteomes" id="UP000542813">
    <property type="component" value="Unassembled WGS sequence"/>
</dbReference>
<sequence length="183" mass="20342">MAWWYSIAMAFDLLGLLLAAIGFNQTWNEHGVGKLWDPWRKKGRVARRRLVTWVRRVLRRPAKHATVRPATARLNVTLGAAAIGTVLPRLPDVADLTAFAAAVQERLNELNAQANRHEGELRKEIRARELAESDMRADLGREIRRVEGLTKRIATGGLRMQIVGWSLVLVGTVLGGVANLVAL</sequence>
<evidence type="ECO:0000256" key="2">
    <source>
        <dbReference type="SAM" id="Phobius"/>
    </source>
</evidence>
<evidence type="ECO:0000313" key="4">
    <source>
        <dbReference type="Proteomes" id="UP000542813"/>
    </source>
</evidence>
<feature type="coiled-coil region" evidence="1">
    <location>
        <begin position="93"/>
        <end position="127"/>
    </location>
</feature>
<name>A0A7W9LPU6_9ACTN</name>
<feature type="transmembrane region" description="Helical" evidence="2">
    <location>
        <begin position="162"/>
        <end position="182"/>
    </location>
</feature>